<dbReference type="Pfam" id="PF12079">
    <property type="entry name" value="DUF3558"/>
    <property type="match status" value="1"/>
</dbReference>
<dbReference type="Proteomes" id="UP001501170">
    <property type="component" value="Unassembled WGS sequence"/>
</dbReference>
<sequence length="165" mass="18101">MGTQLPFPNVHPHRWNRANSGTDYEPCTALSGRDLRTLNVDAGSVKDAAGTDGQTLRGCRWTYLGRQQNEKWRVGQFVGNSISLQADKQSKSAEIDIWLPDAVIRGRVVGVHRLRGDHACDTYVQSRAAAVTTLVTYVGPTPPPPSEICDRALAFTRATISKMPL</sequence>
<accession>A0ABN3HEW0</accession>
<evidence type="ECO:0000313" key="2">
    <source>
        <dbReference type="EMBL" id="GAA2378071.1"/>
    </source>
</evidence>
<name>A0ABN3HEW0_9ACTN</name>
<evidence type="ECO:0000256" key="1">
    <source>
        <dbReference type="SAM" id="MobiDB-lite"/>
    </source>
</evidence>
<reference evidence="3" key="1">
    <citation type="journal article" date="2019" name="Int. J. Syst. Evol. Microbiol.">
        <title>The Global Catalogue of Microorganisms (GCM) 10K type strain sequencing project: providing services to taxonomists for standard genome sequencing and annotation.</title>
        <authorList>
            <consortium name="The Broad Institute Genomics Platform"/>
            <consortium name="The Broad Institute Genome Sequencing Center for Infectious Disease"/>
            <person name="Wu L."/>
            <person name="Ma J."/>
        </authorList>
    </citation>
    <scope>NUCLEOTIDE SEQUENCE [LARGE SCALE GENOMIC DNA]</scope>
    <source>
        <strain evidence="3">JCM 16227</strain>
    </source>
</reference>
<protein>
    <submittedName>
        <fullName evidence="2">Uncharacterized protein</fullName>
    </submittedName>
</protein>
<keyword evidence="3" id="KW-1185">Reference proteome</keyword>
<proteinExistence type="predicted"/>
<gene>
    <name evidence="2" type="ORF">GCM10009855_16990</name>
</gene>
<dbReference type="InterPro" id="IPR024520">
    <property type="entry name" value="DUF3558"/>
</dbReference>
<comment type="caution">
    <text evidence="2">The sequence shown here is derived from an EMBL/GenBank/DDBJ whole genome shotgun (WGS) entry which is preliminary data.</text>
</comment>
<dbReference type="EMBL" id="BAAARB010000007">
    <property type="protein sequence ID" value="GAA2378071.1"/>
    <property type="molecule type" value="Genomic_DNA"/>
</dbReference>
<feature type="region of interest" description="Disordered" evidence="1">
    <location>
        <begin position="1"/>
        <end position="22"/>
    </location>
</feature>
<evidence type="ECO:0000313" key="3">
    <source>
        <dbReference type="Proteomes" id="UP001501170"/>
    </source>
</evidence>
<organism evidence="2 3">
    <name type="scientific">Gordonia cholesterolivorans</name>
    <dbReference type="NCBI Taxonomy" id="559625"/>
    <lineage>
        <taxon>Bacteria</taxon>
        <taxon>Bacillati</taxon>
        <taxon>Actinomycetota</taxon>
        <taxon>Actinomycetes</taxon>
        <taxon>Mycobacteriales</taxon>
        <taxon>Gordoniaceae</taxon>
        <taxon>Gordonia</taxon>
    </lineage>
</organism>